<evidence type="ECO:0000313" key="1">
    <source>
        <dbReference type="Proteomes" id="UP000095286"/>
    </source>
</evidence>
<evidence type="ECO:0000313" key="2">
    <source>
        <dbReference type="WBParaSite" id="RSKR_0000534900.1"/>
    </source>
</evidence>
<name>A0AC35TXP1_9BILA</name>
<sequence length="183" mass="21278">MEFIKCFEKGTFYLVDYLSIPLLPLQPTTINQHVNDDAIQETTMTINDNCSLLLIHHHKRYHATIISLKETEISPKKITHNYQTHIIQLTKRERVVDYTFAGDYLYSLTNNGEISEWKLLAHGRKYCRNRYLSGLKKCNKFIKVIEGQKFVIHTALRISFVAVGGIENDELLENEKETRSCSD</sequence>
<proteinExistence type="predicted"/>
<reference evidence="2" key="1">
    <citation type="submission" date="2016-11" db="UniProtKB">
        <authorList>
            <consortium name="WormBaseParasite"/>
        </authorList>
    </citation>
    <scope>IDENTIFICATION</scope>
    <source>
        <strain evidence="2">KR3021</strain>
    </source>
</reference>
<accession>A0AC35TXP1</accession>
<dbReference type="WBParaSite" id="RSKR_0000534900.1">
    <property type="protein sequence ID" value="RSKR_0000534900.1"/>
    <property type="gene ID" value="RSKR_0000534900"/>
</dbReference>
<dbReference type="Proteomes" id="UP000095286">
    <property type="component" value="Unplaced"/>
</dbReference>
<protein>
    <submittedName>
        <fullName evidence="2">Uncharacterized protein</fullName>
    </submittedName>
</protein>
<organism evidence="1 2">
    <name type="scientific">Rhabditophanes sp. KR3021</name>
    <dbReference type="NCBI Taxonomy" id="114890"/>
    <lineage>
        <taxon>Eukaryota</taxon>
        <taxon>Metazoa</taxon>
        <taxon>Ecdysozoa</taxon>
        <taxon>Nematoda</taxon>
        <taxon>Chromadorea</taxon>
        <taxon>Rhabditida</taxon>
        <taxon>Tylenchina</taxon>
        <taxon>Panagrolaimomorpha</taxon>
        <taxon>Strongyloidoidea</taxon>
        <taxon>Alloionematidae</taxon>
        <taxon>Rhabditophanes</taxon>
    </lineage>
</organism>